<gene>
    <name evidence="2" type="ORF">M378DRAFT_87411</name>
</gene>
<dbReference type="InterPro" id="IPR043502">
    <property type="entry name" value="DNA/RNA_pol_sf"/>
</dbReference>
<feature type="non-terminal residue" evidence="2">
    <location>
        <position position="1"/>
    </location>
</feature>
<keyword evidence="3" id="KW-1185">Reference proteome</keyword>
<dbReference type="CDD" id="cd09272">
    <property type="entry name" value="RNase_HI_RT_Ty1"/>
    <property type="match status" value="1"/>
</dbReference>
<dbReference type="HOGENOM" id="CLU_001650_21_3_1"/>
<protein>
    <recommendedName>
        <fullName evidence="1">Reverse transcriptase Ty1/copia-type domain-containing protein</fullName>
    </recommendedName>
</protein>
<evidence type="ECO:0000313" key="2">
    <source>
        <dbReference type="EMBL" id="KIL57786.1"/>
    </source>
</evidence>
<dbReference type="Proteomes" id="UP000054549">
    <property type="component" value="Unassembled WGS sequence"/>
</dbReference>
<dbReference type="OrthoDB" id="3344688at2759"/>
<dbReference type="InParanoid" id="A0A0C2WM40"/>
<organism evidence="2 3">
    <name type="scientific">Amanita muscaria (strain Koide BX008)</name>
    <dbReference type="NCBI Taxonomy" id="946122"/>
    <lineage>
        <taxon>Eukaryota</taxon>
        <taxon>Fungi</taxon>
        <taxon>Dikarya</taxon>
        <taxon>Basidiomycota</taxon>
        <taxon>Agaricomycotina</taxon>
        <taxon>Agaricomycetes</taxon>
        <taxon>Agaricomycetidae</taxon>
        <taxon>Agaricales</taxon>
        <taxon>Pluteineae</taxon>
        <taxon>Amanitaceae</taxon>
        <taxon>Amanita</taxon>
    </lineage>
</organism>
<dbReference type="PANTHER" id="PTHR11439">
    <property type="entry name" value="GAG-POL-RELATED RETROTRANSPOSON"/>
    <property type="match status" value="1"/>
</dbReference>
<feature type="domain" description="Reverse transcriptase Ty1/copia-type" evidence="1">
    <location>
        <begin position="76"/>
        <end position="318"/>
    </location>
</feature>
<evidence type="ECO:0000259" key="1">
    <source>
        <dbReference type="Pfam" id="PF07727"/>
    </source>
</evidence>
<reference evidence="2 3" key="1">
    <citation type="submission" date="2014-04" db="EMBL/GenBank/DDBJ databases">
        <title>Evolutionary Origins and Diversification of the Mycorrhizal Mutualists.</title>
        <authorList>
            <consortium name="DOE Joint Genome Institute"/>
            <consortium name="Mycorrhizal Genomics Consortium"/>
            <person name="Kohler A."/>
            <person name="Kuo A."/>
            <person name="Nagy L.G."/>
            <person name="Floudas D."/>
            <person name="Copeland A."/>
            <person name="Barry K.W."/>
            <person name="Cichocki N."/>
            <person name="Veneault-Fourrey C."/>
            <person name="LaButti K."/>
            <person name="Lindquist E.A."/>
            <person name="Lipzen A."/>
            <person name="Lundell T."/>
            <person name="Morin E."/>
            <person name="Murat C."/>
            <person name="Riley R."/>
            <person name="Ohm R."/>
            <person name="Sun H."/>
            <person name="Tunlid A."/>
            <person name="Henrissat B."/>
            <person name="Grigoriev I.V."/>
            <person name="Hibbett D.S."/>
            <person name="Martin F."/>
        </authorList>
    </citation>
    <scope>NUCLEOTIDE SEQUENCE [LARGE SCALE GENOMIC DNA]</scope>
    <source>
        <strain evidence="2 3">Koide BX008</strain>
    </source>
</reference>
<dbReference type="SUPFAM" id="SSF56672">
    <property type="entry name" value="DNA/RNA polymerases"/>
    <property type="match status" value="1"/>
</dbReference>
<dbReference type="AlphaFoldDB" id="A0A0C2WM40"/>
<proteinExistence type="predicted"/>
<dbReference type="Pfam" id="PF07727">
    <property type="entry name" value="RVT_2"/>
    <property type="match status" value="1"/>
</dbReference>
<accession>A0A0C2WM40</accession>
<evidence type="ECO:0000313" key="3">
    <source>
        <dbReference type="Proteomes" id="UP000054549"/>
    </source>
</evidence>
<dbReference type="EMBL" id="KN818358">
    <property type="protein sequence ID" value="KIL57786.1"/>
    <property type="molecule type" value="Genomic_DNA"/>
</dbReference>
<dbReference type="STRING" id="946122.A0A0C2WM40"/>
<dbReference type="PANTHER" id="PTHR11439:SF440">
    <property type="entry name" value="INTEGRASE CATALYTIC DOMAIN-CONTAINING PROTEIN"/>
    <property type="match status" value="1"/>
</dbReference>
<sequence length="572" mass="64525">LDYRLINNPDARNPKPSTEYANLTIDNVVDFIEVALKASSSEDVPNNVEEARGCDEAEKWEGAMGEELEMMKKMGTWELVDLPEGKNIVGCKWVFTKKRDEEGRINRFKARLVAQGFSQKPGVDYSNTGTFAPVMRFESLRTHLALAAVNNWELRQFDVKSAYLNGSLDEEIYMRQPPGFDDGSGRVCRLKKSIYGLKQAGNIWNREFTQAMGEIDFYQLKTDNCVFVRQQKDVFSILLIWVDDIIAVMNSNDEANRLELELANRFEIKSLGDPSLILGIQVSRDKQNHTVIIHQSTYISTLLSKFSLSNVNPVNTPMDLDVKLDYEQNESQIPANDEIAYSYATLIGSLMYLAIATRPDISFAVQRLAQFTRNPKQRHWTAVKRVFRYLKGTKNWGIRYGGRDGMEKGMEIYSDADWANSLDRKSVSGYVFTIAGGAVAWGSKKQTTVALSTAEAEYVAAVHSAKQVMWFKSLFTELDYSLTDIFTIMSDNQAAVSIAHHPEFHARTKHMDISLQFLRDHIQKKDLAISYIPTHENVADILTKGLPRPAHEKFVGRMGVVPGQGGVLEVAG</sequence>
<dbReference type="InterPro" id="IPR013103">
    <property type="entry name" value="RVT_2"/>
</dbReference>
<name>A0A0C2WM40_AMAMK</name>